<proteinExistence type="predicted"/>
<gene>
    <name evidence="7" type="primary">prkC_28</name>
    <name evidence="7" type="ORF">LuPra_02667</name>
</gene>
<dbReference type="GO" id="GO:0004674">
    <property type="term" value="F:protein serine/threonine kinase activity"/>
    <property type="evidence" value="ECO:0007669"/>
    <property type="project" value="UniProtKB-EC"/>
</dbReference>
<protein>
    <submittedName>
        <fullName evidence="7">Serine/threonine-protein kinase PrkC</fullName>
        <ecNumber evidence="7">2.7.11.1</ecNumber>
    </submittedName>
</protein>
<dbReference type="Gene3D" id="1.25.40.10">
    <property type="entry name" value="Tetratricopeptide repeat domain"/>
    <property type="match status" value="1"/>
</dbReference>
<dbReference type="PROSITE" id="PS00108">
    <property type="entry name" value="PROTEIN_KINASE_ST"/>
    <property type="match status" value="1"/>
</dbReference>
<keyword evidence="3 7" id="KW-0418">Kinase</keyword>
<dbReference type="PANTHER" id="PTHR43289:SF6">
    <property type="entry name" value="SERINE_THREONINE-PROTEIN KINASE NEKL-3"/>
    <property type="match status" value="1"/>
</dbReference>
<evidence type="ECO:0000313" key="7">
    <source>
        <dbReference type="EMBL" id="AMY09450.1"/>
    </source>
</evidence>
<reference evidence="7 8" key="1">
    <citation type="journal article" date="2016" name="Genome Announc.">
        <title>First Complete Genome Sequence of a Subdivision 6 Acidobacterium Strain.</title>
        <authorList>
            <person name="Huang S."/>
            <person name="Vieira S."/>
            <person name="Bunk B."/>
            <person name="Riedel T."/>
            <person name="Sproer C."/>
            <person name="Overmann J."/>
        </authorList>
    </citation>
    <scope>NUCLEOTIDE SEQUENCE [LARGE SCALE GENOMIC DNA]</scope>
    <source>
        <strain evidence="8">DSM 100886 HEG_-6_39</strain>
    </source>
</reference>
<dbReference type="Gene3D" id="3.30.200.20">
    <property type="entry name" value="Phosphorylase Kinase, domain 1"/>
    <property type="match status" value="1"/>
</dbReference>
<evidence type="ECO:0000256" key="4">
    <source>
        <dbReference type="ARBA" id="ARBA00022840"/>
    </source>
</evidence>
<organism evidence="7 8">
    <name type="scientific">Luteitalea pratensis</name>
    <dbReference type="NCBI Taxonomy" id="1855912"/>
    <lineage>
        <taxon>Bacteria</taxon>
        <taxon>Pseudomonadati</taxon>
        <taxon>Acidobacteriota</taxon>
        <taxon>Vicinamibacteria</taxon>
        <taxon>Vicinamibacterales</taxon>
        <taxon>Vicinamibacteraceae</taxon>
        <taxon>Luteitalea</taxon>
    </lineage>
</organism>
<feature type="domain" description="Protein kinase" evidence="6">
    <location>
        <begin position="81"/>
        <end position="353"/>
    </location>
</feature>
<name>A0A143PMN8_LUTPR</name>
<dbReference type="SMART" id="SM00220">
    <property type="entry name" value="S_TKc"/>
    <property type="match status" value="1"/>
</dbReference>
<evidence type="ECO:0000256" key="3">
    <source>
        <dbReference type="ARBA" id="ARBA00022777"/>
    </source>
</evidence>
<dbReference type="SUPFAM" id="SSF48452">
    <property type="entry name" value="TPR-like"/>
    <property type="match status" value="1"/>
</dbReference>
<dbReference type="CDD" id="cd14014">
    <property type="entry name" value="STKc_PknB_like"/>
    <property type="match status" value="1"/>
</dbReference>
<evidence type="ECO:0000256" key="1">
    <source>
        <dbReference type="ARBA" id="ARBA00022679"/>
    </source>
</evidence>
<evidence type="ECO:0000259" key="6">
    <source>
        <dbReference type="PROSITE" id="PS50011"/>
    </source>
</evidence>
<keyword evidence="4 5" id="KW-0067">ATP-binding</keyword>
<dbReference type="InterPro" id="IPR000719">
    <property type="entry name" value="Prot_kinase_dom"/>
</dbReference>
<evidence type="ECO:0000256" key="5">
    <source>
        <dbReference type="PROSITE-ProRule" id="PRU10141"/>
    </source>
</evidence>
<reference evidence="8" key="2">
    <citation type="submission" date="2016-04" db="EMBL/GenBank/DDBJ databases">
        <title>First Complete Genome Sequence of a Subdivision 6 Acidobacterium.</title>
        <authorList>
            <person name="Huang S."/>
            <person name="Vieira S."/>
            <person name="Bunk B."/>
            <person name="Riedel T."/>
            <person name="Sproeer C."/>
            <person name="Overmann J."/>
        </authorList>
    </citation>
    <scope>NUCLEOTIDE SEQUENCE [LARGE SCALE GENOMIC DNA]</scope>
    <source>
        <strain evidence="8">DSM 100886 HEG_-6_39</strain>
    </source>
</reference>
<evidence type="ECO:0000256" key="2">
    <source>
        <dbReference type="ARBA" id="ARBA00022741"/>
    </source>
</evidence>
<dbReference type="GO" id="GO:0005524">
    <property type="term" value="F:ATP binding"/>
    <property type="evidence" value="ECO:0007669"/>
    <property type="project" value="UniProtKB-UniRule"/>
</dbReference>
<dbReference type="Pfam" id="PF00069">
    <property type="entry name" value="Pkinase"/>
    <property type="match status" value="1"/>
</dbReference>
<evidence type="ECO:0000313" key="8">
    <source>
        <dbReference type="Proteomes" id="UP000076079"/>
    </source>
</evidence>
<dbReference type="InterPro" id="IPR017441">
    <property type="entry name" value="Protein_kinase_ATP_BS"/>
</dbReference>
<keyword evidence="2 5" id="KW-0547">Nucleotide-binding</keyword>
<dbReference type="AlphaFoldDB" id="A0A143PMN8"/>
<dbReference type="STRING" id="1855912.LuPra_02667"/>
<dbReference type="InterPro" id="IPR008271">
    <property type="entry name" value="Ser/Thr_kinase_AS"/>
</dbReference>
<keyword evidence="1 7" id="KW-0808">Transferase</keyword>
<dbReference type="Proteomes" id="UP000076079">
    <property type="component" value="Chromosome"/>
</dbReference>
<dbReference type="PANTHER" id="PTHR43289">
    <property type="entry name" value="MITOGEN-ACTIVATED PROTEIN KINASE KINASE KINASE 20-RELATED"/>
    <property type="match status" value="1"/>
</dbReference>
<dbReference type="KEGG" id="abac:LuPra_02667"/>
<dbReference type="Gene3D" id="1.10.510.10">
    <property type="entry name" value="Transferase(Phosphotransferase) domain 1"/>
    <property type="match status" value="1"/>
</dbReference>
<dbReference type="InterPro" id="IPR011009">
    <property type="entry name" value="Kinase-like_dom_sf"/>
</dbReference>
<keyword evidence="8" id="KW-1185">Reference proteome</keyword>
<sequence>MDAHPEDRTRVKAVLQRAMELEGAARSTYVADACAHDAEVCQQVERLLAAHDRAPTSVVPPALTMIDVPPDALVGQIVSIYRIEELLGRGGMGEVYKAHDAKLNRPVALKLLAINLAHDTERLRRFRVEALALSSLNHPHILVVHDIGDHDGRPFIVTEYVEGLTLRQRLMGAGALPMRDLIDVAVQISSALMAAHLSGVLHRDIKPENVMIRPDGYVKVLDFGLAKLAGQHDHDDAVQWRTRQGLIMGTPQYMSPEQARAEQVDFRSDQFSFGALLYELATGRPAFARRSLIETAAAVINDQPDALGRVCPQMPPTLCIAIQRCMEKEPSRRYDTTRDMHRDLLAVREHPMEVTRATSPIPGCDAIVVMPLRILRSHPDADFLAFSLPDAIAASLADRHTIAVRAPLAVQRHGGADADLVTLADAMAAQFALTGTLACVEGRIAVRLQLLAIPAGTVMWSDARVATLQEMFELQDAVAAHVALTLPGSVVATHVGAQLRRDVPNSAGGYAFYLRANQLAYEVSHWHEARDLYRACLDADPLYAPAWARLARCERLIGKFSASADESKACLASAREAFERALALNPDLAVGHSFHAELLIDVGRADDAMRLLLERLVIRPNDPDLYAGLVPALRFCGLLDESVAAHARTRSLDPTVPTSIHHTWWMKGEYRRALAETYGDIGYMQGLALASLGREREAVAALRRREGETTESRIRPYLASLRALLENDRDKSLAALESASALQIDAEALYYLARTFARLGEGDRAARELQRVVEGGFWCHHAFERDRWLDPIRPRGDVQQLLERAREQAQLARASFVRWRGPSLLGLAITNASR</sequence>
<accession>A0A143PMN8</accession>
<dbReference type="PROSITE" id="PS00107">
    <property type="entry name" value="PROTEIN_KINASE_ATP"/>
    <property type="match status" value="1"/>
</dbReference>
<dbReference type="InterPro" id="IPR011990">
    <property type="entry name" value="TPR-like_helical_dom_sf"/>
</dbReference>
<feature type="binding site" evidence="5">
    <location>
        <position position="110"/>
    </location>
    <ligand>
        <name>ATP</name>
        <dbReference type="ChEBI" id="CHEBI:30616"/>
    </ligand>
</feature>
<dbReference type="EMBL" id="CP015136">
    <property type="protein sequence ID" value="AMY09450.1"/>
    <property type="molecule type" value="Genomic_DNA"/>
</dbReference>
<dbReference type="EC" id="2.7.11.1" evidence="7"/>
<dbReference type="SUPFAM" id="SSF56112">
    <property type="entry name" value="Protein kinase-like (PK-like)"/>
    <property type="match status" value="1"/>
</dbReference>
<dbReference type="PATRIC" id="fig|1813736.3.peg.2823"/>
<dbReference type="PROSITE" id="PS50011">
    <property type="entry name" value="PROTEIN_KINASE_DOM"/>
    <property type="match status" value="1"/>
</dbReference>